<feature type="chain" id="PRO_5034485750" evidence="1">
    <location>
        <begin position="24"/>
        <end position="178"/>
    </location>
</feature>
<feature type="signal peptide" evidence="1">
    <location>
        <begin position="1"/>
        <end position="23"/>
    </location>
</feature>
<dbReference type="AlphaFoldDB" id="A0A8H7CPC1"/>
<gene>
    <name evidence="2" type="ORF">MSAN_01895400</name>
</gene>
<proteinExistence type="predicted"/>
<reference evidence="2" key="1">
    <citation type="submission" date="2020-05" db="EMBL/GenBank/DDBJ databases">
        <title>Mycena genomes resolve the evolution of fungal bioluminescence.</title>
        <authorList>
            <person name="Tsai I.J."/>
        </authorList>
    </citation>
    <scope>NUCLEOTIDE SEQUENCE</scope>
    <source>
        <strain evidence="2">160909Yilan</strain>
    </source>
</reference>
<dbReference type="SUPFAM" id="SSF50370">
    <property type="entry name" value="Ricin B-like lectins"/>
    <property type="match status" value="1"/>
</dbReference>
<evidence type="ECO:0000313" key="3">
    <source>
        <dbReference type="Proteomes" id="UP000623467"/>
    </source>
</evidence>
<keyword evidence="2" id="KW-0430">Lectin</keyword>
<evidence type="ECO:0000313" key="2">
    <source>
        <dbReference type="EMBL" id="KAF7345189.1"/>
    </source>
</evidence>
<keyword evidence="3" id="KW-1185">Reference proteome</keyword>
<evidence type="ECO:0000256" key="1">
    <source>
        <dbReference type="SAM" id="SignalP"/>
    </source>
</evidence>
<comment type="caution">
    <text evidence="2">The sequence shown here is derived from an EMBL/GenBank/DDBJ whole genome shotgun (WGS) entry which is preliminary data.</text>
</comment>
<protein>
    <submittedName>
        <fullName evidence="2">Ricin B-type lectin domain-containing protein</fullName>
    </submittedName>
</protein>
<dbReference type="Proteomes" id="UP000623467">
    <property type="component" value="Unassembled WGS sequence"/>
</dbReference>
<dbReference type="OrthoDB" id="2887187at2759"/>
<dbReference type="EMBL" id="JACAZH010000020">
    <property type="protein sequence ID" value="KAF7345189.1"/>
    <property type="molecule type" value="Genomic_DNA"/>
</dbReference>
<dbReference type="GO" id="GO:0030246">
    <property type="term" value="F:carbohydrate binding"/>
    <property type="evidence" value="ECO:0007669"/>
    <property type="project" value="UniProtKB-KW"/>
</dbReference>
<keyword evidence="1" id="KW-0732">Signal</keyword>
<sequence>MKFIFASLLALSLSFPGIQTVTAQGIDTSKTYNITASRAGCNNILSVAPCGSNLVDLSNVDDGSGRQHFKFVPVPGTNSFNIIVAGGRDGCNVFLSAPPCGSGFDPVDLSDHDDGSGRQRWTVTSEGSPFSIMVDGGRDGCNDILCAGSCTTVDVCSPGDGSGSQQWFLNPVGNSADP</sequence>
<accession>A0A8H7CPC1</accession>
<dbReference type="InterPro" id="IPR035992">
    <property type="entry name" value="Ricin_B-like_lectins"/>
</dbReference>
<organism evidence="2 3">
    <name type="scientific">Mycena sanguinolenta</name>
    <dbReference type="NCBI Taxonomy" id="230812"/>
    <lineage>
        <taxon>Eukaryota</taxon>
        <taxon>Fungi</taxon>
        <taxon>Dikarya</taxon>
        <taxon>Basidiomycota</taxon>
        <taxon>Agaricomycotina</taxon>
        <taxon>Agaricomycetes</taxon>
        <taxon>Agaricomycetidae</taxon>
        <taxon>Agaricales</taxon>
        <taxon>Marasmiineae</taxon>
        <taxon>Mycenaceae</taxon>
        <taxon>Mycena</taxon>
    </lineage>
</organism>
<name>A0A8H7CPC1_9AGAR</name>